<dbReference type="SUPFAM" id="SSF46689">
    <property type="entry name" value="Homeodomain-like"/>
    <property type="match status" value="1"/>
</dbReference>
<evidence type="ECO:0000313" key="3">
    <source>
        <dbReference type="EMBL" id="MCL2912348.1"/>
    </source>
</evidence>
<keyword evidence="2" id="KW-0175">Coiled coil</keyword>
<dbReference type="InterPro" id="IPR002514">
    <property type="entry name" value="Transposase_8"/>
</dbReference>
<dbReference type="Gene3D" id="1.10.10.60">
    <property type="entry name" value="Homeodomain-like"/>
    <property type="match status" value="1"/>
</dbReference>
<keyword evidence="4" id="KW-1185">Reference proteome</keyword>
<comment type="caution">
    <text evidence="3">The sequence shown here is derived from an EMBL/GenBank/DDBJ whole genome shotgun (WGS) entry which is preliminary data.</text>
</comment>
<dbReference type="EMBL" id="JAKIKT010000001">
    <property type="protein sequence ID" value="MCL2912348.1"/>
    <property type="molecule type" value="Genomic_DNA"/>
</dbReference>
<evidence type="ECO:0000313" key="4">
    <source>
        <dbReference type="Proteomes" id="UP001202831"/>
    </source>
</evidence>
<dbReference type="InterPro" id="IPR009057">
    <property type="entry name" value="Homeodomain-like_sf"/>
</dbReference>
<evidence type="ECO:0000256" key="1">
    <source>
        <dbReference type="ARBA" id="ARBA00009964"/>
    </source>
</evidence>
<protein>
    <submittedName>
        <fullName evidence="3">Transposase</fullName>
    </submittedName>
</protein>
<accession>A0ABT0N1M7</accession>
<dbReference type="Pfam" id="PF01527">
    <property type="entry name" value="HTH_Tnp_1"/>
    <property type="match status" value="1"/>
</dbReference>
<sequence>MSESKLKSTALDKVQQDGQLPSEVAKELGISSRLLYRWLREPKSTKSQSRQCIEDEIEKLTRKLHQLRQQMRQLEPH</sequence>
<dbReference type="RefSeq" id="WP_249247130.1">
    <property type="nucleotide sequence ID" value="NZ_JAKIKT010000001.1"/>
</dbReference>
<dbReference type="Proteomes" id="UP001202831">
    <property type="component" value="Unassembled WGS sequence"/>
</dbReference>
<comment type="similarity">
    <text evidence="1">Belongs to the transposase 8 family.</text>
</comment>
<name>A0ABT0N1M7_9GAMM</name>
<evidence type="ECO:0000256" key="2">
    <source>
        <dbReference type="SAM" id="Coils"/>
    </source>
</evidence>
<feature type="coiled-coil region" evidence="2">
    <location>
        <begin position="50"/>
        <end position="77"/>
    </location>
</feature>
<proteinExistence type="inferred from homology"/>
<reference evidence="3 4" key="1">
    <citation type="submission" date="2022-01" db="EMBL/GenBank/DDBJ databases">
        <title>Whole genome-based taxonomy of the Shewanellaceae.</title>
        <authorList>
            <person name="Martin-Rodriguez A.J."/>
        </authorList>
    </citation>
    <scope>NUCLEOTIDE SEQUENCE [LARGE SCALE GENOMIC DNA]</scope>
    <source>
        <strain evidence="3 4">DSM 21332</strain>
    </source>
</reference>
<organism evidence="3 4">
    <name type="scientific">Shewanella corallii</name>
    <dbReference type="NCBI Taxonomy" id="560080"/>
    <lineage>
        <taxon>Bacteria</taxon>
        <taxon>Pseudomonadati</taxon>
        <taxon>Pseudomonadota</taxon>
        <taxon>Gammaproteobacteria</taxon>
        <taxon>Alteromonadales</taxon>
        <taxon>Shewanellaceae</taxon>
        <taxon>Shewanella</taxon>
    </lineage>
</organism>
<gene>
    <name evidence="3" type="ORF">L2725_00880</name>
</gene>